<organism evidence="2 3">
    <name type="scientific">Stieleria neptunia</name>
    <dbReference type="NCBI Taxonomy" id="2527979"/>
    <lineage>
        <taxon>Bacteria</taxon>
        <taxon>Pseudomonadati</taxon>
        <taxon>Planctomycetota</taxon>
        <taxon>Planctomycetia</taxon>
        <taxon>Pirellulales</taxon>
        <taxon>Pirellulaceae</taxon>
        <taxon>Stieleria</taxon>
    </lineage>
</organism>
<name>A0A518HMH0_9BACT</name>
<keyword evidence="3" id="KW-1185">Reference proteome</keyword>
<feature type="transmembrane region" description="Helical" evidence="1">
    <location>
        <begin position="44"/>
        <end position="64"/>
    </location>
</feature>
<sequence length="170" mass="19554">MHRRTGHRVLTMETQPPVLGDRYRSSNDEKLQLNDALLMRRARFGIHALLAGAAIYAVIFAWHWRPEDLTVSLRHDLNLPATTKIELIDKRIEHSFADFQKAWFLVQQGSQYRLVAASRCTDLSRQGYGSWSRPGLAPGMVTPAPFDHAFGARPSESEIEQCMRYSDDWW</sequence>
<dbReference type="AlphaFoldDB" id="A0A518HMH0"/>
<keyword evidence="1" id="KW-0812">Transmembrane</keyword>
<protein>
    <submittedName>
        <fullName evidence="2">Uncharacterized protein</fullName>
    </submittedName>
</protein>
<dbReference type="Proteomes" id="UP000319004">
    <property type="component" value="Chromosome"/>
</dbReference>
<keyword evidence="1" id="KW-1133">Transmembrane helix</keyword>
<evidence type="ECO:0000256" key="1">
    <source>
        <dbReference type="SAM" id="Phobius"/>
    </source>
</evidence>
<accession>A0A518HMH0</accession>
<evidence type="ECO:0000313" key="3">
    <source>
        <dbReference type="Proteomes" id="UP000319004"/>
    </source>
</evidence>
<reference evidence="2 3" key="1">
    <citation type="submission" date="2019-03" db="EMBL/GenBank/DDBJ databases">
        <title>Deep-cultivation of Planctomycetes and their phenomic and genomic characterization uncovers novel biology.</title>
        <authorList>
            <person name="Wiegand S."/>
            <person name="Jogler M."/>
            <person name="Boedeker C."/>
            <person name="Pinto D."/>
            <person name="Vollmers J."/>
            <person name="Rivas-Marin E."/>
            <person name="Kohn T."/>
            <person name="Peeters S.H."/>
            <person name="Heuer A."/>
            <person name="Rast P."/>
            <person name="Oberbeckmann S."/>
            <person name="Bunk B."/>
            <person name="Jeske O."/>
            <person name="Meyerdierks A."/>
            <person name="Storesund J.E."/>
            <person name="Kallscheuer N."/>
            <person name="Luecker S."/>
            <person name="Lage O.M."/>
            <person name="Pohl T."/>
            <person name="Merkel B.J."/>
            <person name="Hornburger P."/>
            <person name="Mueller R.-W."/>
            <person name="Bruemmer F."/>
            <person name="Labrenz M."/>
            <person name="Spormann A.M."/>
            <person name="Op den Camp H."/>
            <person name="Overmann J."/>
            <person name="Amann R."/>
            <person name="Jetten M.S.M."/>
            <person name="Mascher T."/>
            <person name="Medema M.H."/>
            <person name="Devos D.P."/>
            <person name="Kaster A.-K."/>
            <person name="Ovreas L."/>
            <person name="Rohde M."/>
            <person name="Galperin M.Y."/>
            <person name="Jogler C."/>
        </authorList>
    </citation>
    <scope>NUCLEOTIDE SEQUENCE [LARGE SCALE GENOMIC DNA]</scope>
    <source>
        <strain evidence="2 3">Enr13</strain>
    </source>
</reference>
<keyword evidence="1" id="KW-0472">Membrane</keyword>
<proteinExistence type="predicted"/>
<dbReference type="KEGG" id="snep:Enr13x_18940"/>
<dbReference type="EMBL" id="CP037423">
    <property type="protein sequence ID" value="QDV42051.1"/>
    <property type="molecule type" value="Genomic_DNA"/>
</dbReference>
<gene>
    <name evidence="2" type="ORF">Enr13x_18940</name>
</gene>
<evidence type="ECO:0000313" key="2">
    <source>
        <dbReference type="EMBL" id="QDV42051.1"/>
    </source>
</evidence>